<dbReference type="RefSeq" id="WP_165196211.1">
    <property type="nucleotide sequence ID" value="NZ_CP106738.1"/>
</dbReference>
<protein>
    <submittedName>
        <fullName evidence="5">GntR family transcriptional regulator</fullName>
    </submittedName>
</protein>
<reference evidence="5" key="1">
    <citation type="submission" date="2022-10" db="EMBL/GenBank/DDBJ databases">
        <title>Roseovarius pelagicus sp. nov., isolated from Arctic seawater.</title>
        <authorList>
            <person name="Hong Y.W."/>
            <person name="Hwang C.Y."/>
        </authorList>
    </citation>
    <scope>NUCLEOTIDE SEQUENCE</scope>
    <source>
        <strain evidence="5">HL-MP18</strain>
    </source>
</reference>
<dbReference type="Gene3D" id="3.40.1410.10">
    <property type="entry name" value="Chorismate lyase-like"/>
    <property type="match status" value="1"/>
</dbReference>
<dbReference type="EMBL" id="CP106738">
    <property type="protein sequence ID" value="UXX84777.1"/>
    <property type="molecule type" value="Genomic_DNA"/>
</dbReference>
<evidence type="ECO:0000256" key="2">
    <source>
        <dbReference type="ARBA" id="ARBA00023125"/>
    </source>
</evidence>
<dbReference type="Proteomes" id="UP001064087">
    <property type="component" value="Chromosome"/>
</dbReference>
<dbReference type="SMART" id="SM00345">
    <property type="entry name" value="HTH_GNTR"/>
    <property type="match status" value="1"/>
</dbReference>
<evidence type="ECO:0000256" key="1">
    <source>
        <dbReference type="ARBA" id="ARBA00023015"/>
    </source>
</evidence>
<proteinExistence type="predicted"/>
<dbReference type="Pfam" id="PF07702">
    <property type="entry name" value="UTRA"/>
    <property type="match status" value="1"/>
</dbReference>
<accession>A0ABY6DF51</accession>
<evidence type="ECO:0000313" key="6">
    <source>
        <dbReference type="Proteomes" id="UP001064087"/>
    </source>
</evidence>
<dbReference type="CDD" id="cd07377">
    <property type="entry name" value="WHTH_GntR"/>
    <property type="match status" value="1"/>
</dbReference>
<dbReference type="Gene3D" id="1.10.10.10">
    <property type="entry name" value="Winged helix-like DNA-binding domain superfamily/Winged helix DNA-binding domain"/>
    <property type="match status" value="1"/>
</dbReference>
<gene>
    <name evidence="5" type="ORF">N7U68_09115</name>
</gene>
<dbReference type="SMART" id="SM00866">
    <property type="entry name" value="UTRA"/>
    <property type="match status" value="1"/>
</dbReference>
<keyword evidence="3" id="KW-0804">Transcription</keyword>
<evidence type="ECO:0000259" key="4">
    <source>
        <dbReference type="PROSITE" id="PS50949"/>
    </source>
</evidence>
<dbReference type="SUPFAM" id="SSF46785">
    <property type="entry name" value="Winged helix' DNA-binding domain"/>
    <property type="match status" value="1"/>
</dbReference>
<feature type="domain" description="HTH gntR-type" evidence="4">
    <location>
        <begin position="14"/>
        <end position="82"/>
    </location>
</feature>
<keyword evidence="2" id="KW-0238">DNA-binding</keyword>
<evidence type="ECO:0000313" key="5">
    <source>
        <dbReference type="EMBL" id="UXX84777.1"/>
    </source>
</evidence>
<evidence type="ECO:0000256" key="3">
    <source>
        <dbReference type="ARBA" id="ARBA00023163"/>
    </source>
</evidence>
<dbReference type="InterPro" id="IPR000524">
    <property type="entry name" value="Tscrpt_reg_HTH_GntR"/>
</dbReference>
<dbReference type="PANTHER" id="PTHR44846">
    <property type="entry name" value="MANNOSYL-D-GLYCERATE TRANSPORT/METABOLISM SYSTEM REPRESSOR MNGR-RELATED"/>
    <property type="match status" value="1"/>
</dbReference>
<name>A0ABY6DF51_9RHOB</name>
<dbReference type="PROSITE" id="PS50949">
    <property type="entry name" value="HTH_GNTR"/>
    <property type="match status" value="1"/>
</dbReference>
<dbReference type="Pfam" id="PF00392">
    <property type="entry name" value="GntR"/>
    <property type="match status" value="1"/>
</dbReference>
<sequence>MQNRIFTRKARDRSALYLQIAGGLRRNILQGIYAPNEKLPAISKLAKEFDVSIVTVRNAVAVLEAEGLVERRQGSGTYVKSNEASTRSLHFDTSFRSLLDHLKGRRAKVLVASDEPLTPLIHPKIGKLCGPYHFMRRIHMTDTTPYAVINIHLRKDIYLQNREGYDREMVIPLLAKSPEIAGGRMHQTISFTTADPETAEHLDLPVNAAIGDVKRVITDAQGAVLYVGNTKYRGDFVNLEIDITIDEEFQK</sequence>
<dbReference type="InterPro" id="IPR011663">
    <property type="entry name" value="UTRA"/>
</dbReference>
<dbReference type="InterPro" id="IPR036388">
    <property type="entry name" value="WH-like_DNA-bd_sf"/>
</dbReference>
<dbReference type="InterPro" id="IPR050679">
    <property type="entry name" value="Bact_HTH_transcr_reg"/>
</dbReference>
<dbReference type="InterPro" id="IPR036390">
    <property type="entry name" value="WH_DNA-bd_sf"/>
</dbReference>
<keyword evidence="1" id="KW-0805">Transcription regulation</keyword>
<keyword evidence="6" id="KW-1185">Reference proteome</keyword>
<organism evidence="5 6">
    <name type="scientific">Roseovarius pelagicus</name>
    <dbReference type="NCBI Taxonomy" id="2980108"/>
    <lineage>
        <taxon>Bacteria</taxon>
        <taxon>Pseudomonadati</taxon>
        <taxon>Pseudomonadota</taxon>
        <taxon>Alphaproteobacteria</taxon>
        <taxon>Rhodobacterales</taxon>
        <taxon>Roseobacteraceae</taxon>
        <taxon>Roseovarius</taxon>
    </lineage>
</organism>
<dbReference type="InterPro" id="IPR028978">
    <property type="entry name" value="Chorismate_lyase_/UTRA_dom_sf"/>
</dbReference>
<dbReference type="SUPFAM" id="SSF64288">
    <property type="entry name" value="Chorismate lyase-like"/>
    <property type="match status" value="1"/>
</dbReference>
<dbReference type="PANTHER" id="PTHR44846:SF1">
    <property type="entry name" value="MANNOSYL-D-GLYCERATE TRANSPORT_METABOLISM SYSTEM REPRESSOR MNGR-RELATED"/>
    <property type="match status" value="1"/>
</dbReference>